<name>A0A371EWA1_MUCPR</name>
<sequence length="76" mass="8600">MTLTISFCIDLSLQMTLPLSSHGSLDRNLMNHDRLQNKSSIGKANRAIDKEASTYYGGSISTQYEKMIILFAFYFT</sequence>
<proteinExistence type="predicted"/>
<keyword evidence="2" id="KW-1185">Reference proteome</keyword>
<dbReference type="OrthoDB" id="1429956at2759"/>
<evidence type="ECO:0000313" key="1">
    <source>
        <dbReference type="EMBL" id="RDX70312.1"/>
    </source>
</evidence>
<feature type="non-terminal residue" evidence="1">
    <location>
        <position position="1"/>
    </location>
</feature>
<dbReference type="AlphaFoldDB" id="A0A371EWA1"/>
<comment type="caution">
    <text evidence="1">The sequence shown here is derived from an EMBL/GenBank/DDBJ whole genome shotgun (WGS) entry which is preliminary data.</text>
</comment>
<protein>
    <submittedName>
        <fullName evidence="1">Uncharacterized protein</fullName>
    </submittedName>
</protein>
<reference evidence="1" key="1">
    <citation type="submission" date="2018-05" db="EMBL/GenBank/DDBJ databases">
        <title>Draft genome of Mucuna pruriens seed.</title>
        <authorList>
            <person name="Nnadi N.E."/>
            <person name="Vos R."/>
            <person name="Hasami M.H."/>
            <person name="Devisetty U.K."/>
            <person name="Aguiy J.C."/>
        </authorList>
    </citation>
    <scope>NUCLEOTIDE SEQUENCE [LARGE SCALE GENOMIC DNA]</scope>
    <source>
        <strain evidence="1">JCA_2017</strain>
    </source>
</reference>
<gene>
    <name evidence="1" type="ORF">CR513_50468</name>
</gene>
<dbReference type="EMBL" id="QJKJ01011751">
    <property type="protein sequence ID" value="RDX70312.1"/>
    <property type="molecule type" value="Genomic_DNA"/>
</dbReference>
<accession>A0A371EWA1</accession>
<organism evidence="1 2">
    <name type="scientific">Mucuna pruriens</name>
    <name type="common">Velvet bean</name>
    <name type="synonym">Dolichos pruriens</name>
    <dbReference type="NCBI Taxonomy" id="157652"/>
    <lineage>
        <taxon>Eukaryota</taxon>
        <taxon>Viridiplantae</taxon>
        <taxon>Streptophyta</taxon>
        <taxon>Embryophyta</taxon>
        <taxon>Tracheophyta</taxon>
        <taxon>Spermatophyta</taxon>
        <taxon>Magnoliopsida</taxon>
        <taxon>eudicotyledons</taxon>
        <taxon>Gunneridae</taxon>
        <taxon>Pentapetalae</taxon>
        <taxon>rosids</taxon>
        <taxon>fabids</taxon>
        <taxon>Fabales</taxon>
        <taxon>Fabaceae</taxon>
        <taxon>Papilionoideae</taxon>
        <taxon>50 kb inversion clade</taxon>
        <taxon>NPAAA clade</taxon>
        <taxon>indigoferoid/millettioid clade</taxon>
        <taxon>Phaseoleae</taxon>
        <taxon>Mucuna</taxon>
    </lineage>
</organism>
<dbReference type="Proteomes" id="UP000257109">
    <property type="component" value="Unassembled WGS sequence"/>
</dbReference>
<evidence type="ECO:0000313" key="2">
    <source>
        <dbReference type="Proteomes" id="UP000257109"/>
    </source>
</evidence>